<comment type="caution">
    <text evidence="3">The sequence shown here is derived from an EMBL/GenBank/DDBJ whole genome shotgun (WGS) entry which is preliminary data.</text>
</comment>
<feature type="compositionally biased region" description="Basic residues" evidence="1">
    <location>
        <begin position="309"/>
        <end position="319"/>
    </location>
</feature>
<gene>
    <name evidence="3" type="ORF">CTRI78_v002101</name>
</gene>
<feature type="domain" description="Nudix hydrolase" evidence="2">
    <location>
        <begin position="139"/>
        <end position="282"/>
    </location>
</feature>
<feature type="compositionally biased region" description="Basic residues" evidence="1">
    <location>
        <begin position="657"/>
        <end position="668"/>
    </location>
</feature>
<feature type="compositionally biased region" description="Basic and acidic residues" evidence="1">
    <location>
        <begin position="634"/>
        <end position="656"/>
    </location>
</feature>
<dbReference type="STRING" id="5466.A0A4R8RMR8"/>
<dbReference type="EMBL" id="RYZW01000011">
    <property type="protein sequence ID" value="TDZ68378.1"/>
    <property type="molecule type" value="Genomic_DNA"/>
</dbReference>
<dbReference type="PROSITE" id="PS51462">
    <property type="entry name" value="NUDIX"/>
    <property type="match status" value="1"/>
</dbReference>
<accession>A0A4R8RMR8</accession>
<dbReference type="InterPro" id="IPR000086">
    <property type="entry name" value="NUDIX_hydrolase_dom"/>
</dbReference>
<evidence type="ECO:0000256" key="1">
    <source>
        <dbReference type="SAM" id="MobiDB-lite"/>
    </source>
</evidence>
<dbReference type="PANTHER" id="PTHR13622:SF8">
    <property type="entry name" value="THIAMIN PYROPHOSPHOKINASE 1"/>
    <property type="match status" value="1"/>
</dbReference>
<dbReference type="Gene3D" id="3.90.79.10">
    <property type="entry name" value="Nucleoside Triphosphate Pyrophosphohydrolase"/>
    <property type="match status" value="1"/>
</dbReference>
<proteinExistence type="predicted"/>
<dbReference type="InterPro" id="IPR015797">
    <property type="entry name" value="NUDIX_hydrolase-like_dom_sf"/>
</dbReference>
<sequence>MASELRPPAHADYLPLVNKVDNVPLDFDFDTLYKLLLPNDPRPQGFILPATVARLPWTADFRIDHDERVVRLADITSTDGPDPGRAATAALQRVVDGAIALGDAFPSVNGRHSEPFRVLGANHPVSIERFPAPLFGISSRGAHMTAYVKTADGLKIWVPRRSAHLFTYPDLLDTTVAGGVKADDSPLDCILAEASEEASLPAAFVRDNARAVGAVTYVSMNEAKGTFFPTVLYCYDLELPESIVPTPGDDEVSAFELMSIDQVKAAMLGEQFKPNCVLVMLDFFIRHNVVTAENEERASAKPSGASKASKAKAAPKRKRAASDTEQTDSEQEVTVKKKAKTGFNSKYWTEFGTEVFDNKQAKRKIFETLNVEVPPLAPGEIDRILPKELADTDYDQHWTEQDEQDLREKWHSNGLRVDLIKTKDTKIPKLFKVVLRFFRMSPHDLISERFALQYAANRRDRQPQWSTAFTQPLYELVPHPLWCGNHLLLVAAIQYAVILRTGDYRTWRLIQPNDPNGDSFFQTFSEVLRDWKGRNKSIKAHHKEVITRMTQKSSLPFFTRPVFSAFLDALEKCVKPDRRVRDITEADGPVIAYPVESCDLNAVAKALDSTKHFGAIHFMPTSHYSLQILGSRSLPEDDPPKRSELPEYLDRAELSSRRHSARAQKRRERIQEGKEDEAVAGASSHREQEQQDEPSTPSE</sequence>
<dbReference type="GO" id="GO:0044715">
    <property type="term" value="F:8-oxo-dGDP phosphatase activity"/>
    <property type="evidence" value="ECO:0007669"/>
    <property type="project" value="TreeGrafter"/>
</dbReference>
<dbReference type="PANTHER" id="PTHR13622">
    <property type="entry name" value="THIAMIN PYROPHOSPHOKINASE"/>
    <property type="match status" value="1"/>
</dbReference>
<evidence type="ECO:0000259" key="2">
    <source>
        <dbReference type="PROSITE" id="PS51462"/>
    </source>
</evidence>
<organism evidence="3 4">
    <name type="scientific">Colletotrichum trifolii</name>
    <dbReference type="NCBI Taxonomy" id="5466"/>
    <lineage>
        <taxon>Eukaryota</taxon>
        <taxon>Fungi</taxon>
        <taxon>Dikarya</taxon>
        <taxon>Ascomycota</taxon>
        <taxon>Pezizomycotina</taxon>
        <taxon>Sordariomycetes</taxon>
        <taxon>Hypocreomycetidae</taxon>
        <taxon>Glomerellales</taxon>
        <taxon>Glomerellaceae</taxon>
        <taxon>Colletotrichum</taxon>
        <taxon>Colletotrichum orbiculare species complex</taxon>
    </lineage>
</organism>
<dbReference type="SUPFAM" id="SSF55811">
    <property type="entry name" value="Nudix"/>
    <property type="match status" value="1"/>
</dbReference>
<feature type="region of interest" description="Disordered" evidence="1">
    <location>
        <begin position="295"/>
        <end position="335"/>
    </location>
</feature>
<feature type="region of interest" description="Disordered" evidence="1">
    <location>
        <begin position="631"/>
        <end position="699"/>
    </location>
</feature>
<reference evidence="3 4" key="1">
    <citation type="submission" date="2018-12" db="EMBL/GenBank/DDBJ databases">
        <title>Genome sequence and assembly of Colletotrichum trifolii.</title>
        <authorList>
            <person name="Gan P."/>
            <person name="Shirasu K."/>
        </authorList>
    </citation>
    <scope>NUCLEOTIDE SEQUENCE [LARGE SCALE GENOMIC DNA]</scope>
    <source>
        <strain evidence="3 4">543-2</strain>
    </source>
</reference>
<dbReference type="Proteomes" id="UP000295703">
    <property type="component" value="Unassembled WGS sequence"/>
</dbReference>
<protein>
    <recommendedName>
        <fullName evidence="2">Nudix hydrolase domain-containing protein</fullName>
    </recommendedName>
</protein>
<keyword evidence="4" id="KW-1185">Reference proteome</keyword>
<dbReference type="FunFam" id="3.90.79.10:FF:000019">
    <property type="entry name" value="Thiamin pyrophosphokinase, putative"/>
    <property type="match status" value="1"/>
</dbReference>
<dbReference type="Pfam" id="PF00293">
    <property type="entry name" value="NUDIX"/>
    <property type="match status" value="1"/>
</dbReference>
<dbReference type="CDD" id="cd03676">
    <property type="entry name" value="NUDIX_Tnr3_like"/>
    <property type="match status" value="1"/>
</dbReference>
<evidence type="ECO:0000313" key="4">
    <source>
        <dbReference type="Proteomes" id="UP000295703"/>
    </source>
</evidence>
<name>A0A4R8RMR8_COLTR</name>
<dbReference type="AlphaFoldDB" id="A0A4R8RMR8"/>
<evidence type="ECO:0000313" key="3">
    <source>
        <dbReference type="EMBL" id="TDZ68378.1"/>
    </source>
</evidence>